<dbReference type="AlphaFoldDB" id="A0A9P6M105"/>
<comment type="caution">
    <text evidence="2">The sequence shown here is derived from an EMBL/GenBank/DDBJ whole genome shotgun (WGS) entry which is preliminary data.</text>
</comment>
<dbReference type="SUPFAM" id="SSF52047">
    <property type="entry name" value="RNI-like"/>
    <property type="match status" value="1"/>
</dbReference>
<sequence length="527" mass="59910">MTSTPQLQQDPVMDRVPIEIIEAFGHYLNGPSLLACIQVCQRWHQVLRPLLWTSITKTQFYHPQFPLHSQCTPEDIAALQKDLFQVRHIEWSCKATTNSRRWQAPRKPTMVVSMDQLHLIFTYTSNLQTLTLHLWGMDTRLACLEALNPRTLRRLEITAAKEECVALDRILPLLSGLKELRLSGRHSSWTPSVSRTSQPPPGTIFKLTRLHIHCLDKALLQYCPELRELELYWPTLSYPHTPLAFREILTCTKLETLTFTPDQGLPLVQDLPEVLTSLRGLKRLTFAANSVAEVEFLCALDAGDMAPQMTERTTNGLDSQHGRGEKALVLPLLEYLHITAGEDLPTDDHNLTRLHQWLNLLLGSRPALKTIIVQDLEFDPRELSMENWACKDLEALSLEFSWTLSALPDEERVGLWRRVYRQIGTFSKLKTLMLRCAGLEMGDDSGIEALAGARGLKQLALADELSETWSRKEVGRLLQIFPMLTALCLYPLLSDEEATTWLQESESPLELTSHGAMMQTLGDKTMY</sequence>
<dbReference type="Proteomes" id="UP000738359">
    <property type="component" value="Unassembled WGS sequence"/>
</dbReference>
<evidence type="ECO:0000259" key="1">
    <source>
        <dbReference type="Pfam" id="PF12937"/>
    </source>
</evidence>
<keyword evidence="3" id="KW-1185">Reference proteome</keyword>
<name>A0A9P6M105_MORAP</name>
<organism evidence="2 3">
    <name type="scientific">Mortierella alpina</name>
    <name type="common">Oleaginous fungus</name>
    <name type="synonym">Mortierella renispora</name>
    <dbReference type="NCBI Taxonomy" id="64518"/>
    <lineage>
        <taxon>Eukaryota</taxon>
        <taxon>Fungi</taxon>
        <taxon>Fungi incertae sedis</taxon>
        <taxon>Mucoromycota</taxon>
        <taxon>Mortierellomycotina</taxon>
        <taxon>Mortierellomycetes</taxon>
        <taxon>Mortierellales</taxon>
        <taxon>Mortierellaceae</taxon>
        <taxon>Mortierella</taxon>
    </lineage>
</organism>
<dbReference type="Gene3D" id="1.20.1280.50">
    <property type="match status" value="1"/>
</dbReference>
<dbReference type="EMBL" id="JAAAHY010000689">
    <property type="protein sequence ID" value="KAF9959123.1"/>
    <property type="molecule type" value="Genomic_DNA"/>
</dbReference>
<dbReference type="InterPro" id="IPR036047">
    <property type="entry name" value="F-box-like_dom_sf"/>
</dbReference>
<dbReference type="OrthoDB" id="2418122at2759"/>
<proteinExistence type="predicted"/>
<dbReference type="InterPro" id="IPR032675">
    <property type="entry name" value="LRR_dom_sf"/>
</dbReference>
<dbReference type="Gene3D" id="3.80.10.10">
    <property type="entry name" value="Ribonuclease Inhibitor"/>
    <property type="match status" value="1"/>
</dbReference>
<dbReference type="Pfam" id="PF12937">
    <property type="entry name" value="F-box-like"/>
    <property type="match status" value="1"/>
</dbReference>
<protein>
    <recommendedName>
        <fullName evidence="1">F-box domain-containing protein</fullName>
    </recommendedName>
</protein>
<dbReference type="SUPFAM" id="SSF81383">
    <property type="entry name" value="F-box domain"/>
    <property type="match status" value="1"/>
</dbReference>
<gene>
    <name evidence="2" type="ORF">BGZ70_008957</name>
</gene>
<reference evidence="2" key="1">
    <citation type="journal article" date="2020" name="Fungal Divers.">
        <title>Resolving the Mortierellaceae phylogeny through synthesis of multi-gene phylogenetics and phylogenomics.</title>
        <authorList>
            <person name="Vandepol N."/>
            <person name="Liber J."/>
            <person name="Desiro A."/>
            <person name="Na H."/>
            <person name="Kennedy M."/>
            <person name="Barry K."/>
            <person name="Grigoriev I.V."/>
            <person name="Miller A.N."/>
            <person name="O'Donnell K."/>
            <person name="Stajich J.E."/>
            <person name="Bonito G."/>
        </authorList>
    </citation>
    <scope>NUCLEOTIDE SEQUENCE</scope>
    <source>
        <strain evidence="2">CK1249</strain>
    </source>
</reference>
<accession>A0A9P6M105</accession>
<feature type="domain" description="F-box" evidence="1">
    <location>
        <begin position="14"/>
        <end position="56"/>
    </location>
</feature>
<evidence type="ECO:0000313" key="3">
    <source>
        <dbReference type="Proteomes" id="UP000738359"/>
    </source>
</evidence>
<dbReference type="InterPro" id="IPR001810">
    <property type="entry name" value="F-box_dom"/>
</dbReference>
<evidence type="ECO:0000313" key="2">
    <source>
        <dbReference type="EMBL" id="KAF9959123.1"/>
    </source>
</evidence>